<dbReference type="EMBL" id="CAOQHR010000003">
    <property type="protein sequence ID" value="CAI6332785.1"/>
    <property type="molecule type" value="Genomic_DNA"/>
</dbReference>
<evidence type="ECO:0000256" key="5">
    <source>
        <dbReference type="ARBA" id="ARBA00022525"/>
    </source>
</evidence>
<evidence type="ECO:0000256" key="2">
    <source>
        <dbReference type="ARBA" id="ARBA00004589"/>
    </source>
</evidence>
<dbReference type="PANTHER" id="PTHR33048">
    <property type="entry name" value="PTH11-LIKE INTEGRAL MEMBRANE PROTEIN (AFU_ORTHOLOGUE AFUA_5G11245)"/>
    <property type="match status" value="1"/>
</dbReference>
<feature type="region of interest" description="Disordered" evidence="14">
    <location>
        <begin position="378"/>
        <end position="407"/>
    </location>
</feature>
<protein>
    <recommendedName>
        <fullName evidence="17">CFEM domain-containing protein</fullName>
    </recommendedName>
</protein>
<sequence>MKLLLSILFLVFAHLSFAQSENGTDVLQLAIEKLPECALKCTLTTVGASTCQLTDIECIKHNEQLLDTLTVCVKSSCRIRDALTARKFLQELMGAPVRDETKSGTLTTLTVGGVALLAFILRVFARLPVFGRTWGPDDWVMTATIIIVIPLTICAYLLNELGLGKDMYVVPFDNITKILEIFYVTELLYLTSISLTKISMLLFYLRIFPDKRLRRIIYFTIALCVMYLIAFVTATALQCIPIRIAWEHWDGEHHGKCINLNADAWASAGVNIVLDIIVMALPMKQLKNLTMSPLRKLAVMVMFLGGSFITIVSILRLKYMVQFAHTENVTWDYLPIGYWSAIESHVGVIVACLPAIRSLETSLRKRLFPKTPGGSNSYYGSNTRASGRKSGLKGSKSRTWPSKAGASRQSTLIASKIDTDEFVRLHEYEMTAGMGDKSNENDSLGPRARAMSPNGDRTPLVTASSPQALSSILVRTEYSVDTETLRLGRIYESTSEEELMSRAKLRT</sequence>
<evidence type="ECO:0000256" key="10">
    <source>
        <dbReference type="ARBA" id="ARBA00023136"/>
    </source>
</evidence>
<dbReference type="InterPro" id="IPR049326">
    <property type="entry name" value="Rhodopsin_dom_fungi"/>
</dbReference>
<evidence type="ECO:0000256" key="14">
    <source>
        <dbReference type="SAM" id="MobiDB-lite"/>
    </source>
</evidence>
<dbReference type="InterPro" id="IPR052337">
    <property type="entry name" value="SAT4-like"/>
</dbReference>
<keyword evidence="10 15" id="KW-0472">Membrane</keyword>
<feature type="transmembrane region" description="Helical" evidence="15">
    <location>
        <begin position="264"/>
        <end position="282"/>
    </location>
</feature>
<keyword evidence="6" id="KW-0336">GPI-anchor</keyword>
<keyword evidence="12" id="KW-0449">Lipoprotein</keyword>
<feature type="transmembrane region" description="Helical" evidence="15">
    <location>
        <begin position="106"/>
        <end position="127"/>
    </location>
</feature>
<feature type="transmembrane region" description="Helical" evidence="15">
    <location>
        <begin position="139"/>
        <end position="158"/>
    </location>
</feature>
<feature type="domain" description="CFEM" evidence="17">
    <location>
        <begin position="30"/>
        <end position="94"/>
    </location>
</feature>
<evidence type="ECO:0000313" key="18">
    <source>
        <dbReference type="EMBL" id="CAI6332785.1"/>
    </source>
</evidence>
<comment type="similarity">
    <text evidence="4">Belongs to the RBT5 family.</text>
</comment>
<evidence type="ECO:0000256" key="1">
    <source>
        <dbReference type="ARBA" id="ARBA00004141"/>
    </source>
</evidence>
<feature type="region of interest" description="Disordered" evidence="14">
    <location>
        <begin position="433"/>
        <end position="462"/>
    </location>
</feature>
<keyword evidence="5" id="KW-0964">Secreted</keyword>
<dbReference type="OrthoDB" id="5378633at2759"/>
<feature type="transmembrane region" description="Helical" evidence="15">
    <location>
        <begin position="216"/>
        <end position="244"/>
    </location>
</feature>
<name>A0A9W4UB41_9PLEO</name>
<evidence type="ECO:0000256" key="4">
    <source>
        <dbReference type="ARBA" id="ARBA00010031"/>
    </source>
</evidence>
<feature type="transmembrane region" description="Helical" evidence="15">
    <location>
        <begin position="178"/>
        <end position="204"/>
    </location>
</feature>
<dbReference type="AlphaFoldDB" id="A0A9W4UB41"/>
<gene>
    <name evidence="18" type="ORF">PDIGIT_LOCUS5815</name>
</gene>
<keyword evidence="11" id="KW-1015">Disulfide bond</keyword>
<comment type="similarity">
    <text evidence="13">Belongs to the SAT4 family.</text>
</comment>
<comment type="caution">
    <text evidence="18">The sequence shown here is derived from an EMBL/GenBank/DDBJ whole genome shotgun (WGS) entry which is preliminary data.</text>
</comment>
<evidence type="ECO:0000256" key="12">
    <source>
        <dbReference type="ARBA" id="ARBA00023288"/>
    </source>
</evidence>
<keyword evidence="19" id="KW-1185">Reference proteome</keyword>
<evidence type="ECO:0000256" key="9">
    <source>
        <dbReference type="ARBA" id="ARBA00022989"/>
    </source>
</evidence>
<proteinExistence type="inferred from homology"/>
<evidence type="ECO:0000256" key="16">
    <source>
        <dbReference type="SAM" id="SignalP"/>
    </source>
</evidence>
<keyword evidence="7 15" id="KW-0812">Transmembrane</keyword>
<dbReference type="GO" id="GO:0098552">
    <property type="term" value="C:side of membrane"/>
    <property type="evidence" value="ECO:0007669"/>
    <property type="project" value="UniProtKB-KW"/>
</dbReference>
<evidence type="ECO:0000256" key="3">
    <source>
        <dbReference type="ARBA" id="ARBA00004613"/>
    </source>
</evidence>
<evidence type="ECO:0000256" key="7">
    <source>
        <dbReference type="ARBA" id="ARBA00022692"/>
    </source>
</evidence>
<keyword evidence="8 16" id="KW-0732">Signal</keyword>
<dbReference type="Pfam" id="PF20684">
    <property type="entry name" value="Fung_rhodopsin"/>
    <property type="match status" value="1"/>
</dbReference>
<feature type="transmembrane region" description="Helical" evidence="15">
    <location>
        <begin position="294"/>
        <end position="316"/>
    </location>
</feature>
<feature type="chain" id="PRO_5040748912" description="CFEM domain-containing protein" evidence="16">
    <location>
        <begin position="19"/>
        <end position="507"/>
    </location>
</feature>
<dbReference type="Pfam" id="PF05730">
    <property type="entry name" value="CFEM"/>
    <property type="match status" value="1"/>
</dbReference>
<evidence type="ECO:0000256" key="11">
    <source>
        <dbReference type="ARBA" id="ARBA00023157"/>
    </source>
</evidence>
<evidence type="ECO:0000313" key="19">
    <source>
        <dbReference type="Proteomes" id="UP001152607"/>
    </source>
</evidence>
<evidence type="ECO:0000256" key="13">
    <source>
        <dbReference type="ARBA" id="ARBA00038359"/>
    </source>
</evidence>
<evidence type="ECO:0000256" key="8">
    <source>
        <dbReference type="ARBA" id="ARBA00022729"/>
    </source>
</evidence>
<dbReference type="Proteomes" id="UP001152607">
    <property type="component" value="Unassembled WGS sequence"/>
</dbReference>
<keyword evidence="9 15" id="KW-1133">Transmembrane helix</keyword>
<comment type="subcellular location">
    <subcellularLocation>
        <location evidence="2">Membrane</location>
        <topology evidence="2">Lipid-anchor</topology>
        <topology evidence="2">GPI-anchor</topology>
    </subcellularLocation>
    <subcellularLocation>
        <location evidence="1">Membrane</location>
        <topology evidence="1">Multi-pass membrane protein</topology>
    </subcellularLocation>
    <subcellularLocation>
        <location evidence="3">Secreted</location>
    </subcellularLocation>
</comment>
<accession>A0A9W4UB41</accession>
<dbReference type="GO" id="GO:0005576">
    <property type="term" value="C:extracellular region"/>
    <property type="evidence" value="ECO:0007669"/>
    <property type="project" value="UniProtKB-SubCell"/>
</dbReference>
<dbReference type="InterPro" id="IPR008427">
    <property type="entry name" value="Extracellular_membr_CFEM_dom"/>
</dbReference>
<evidence type="ECO:0000259" key="17">
    <source>
        <dbReference type="SMART" id="SM00747"/>
    </source>
</evidence>
<organism evidence="18 19">
    <name type="scientific">Periconia digitata</name>
    <dbReference type="NCBI Taxonomy" id="1303443"/>
    <lineage>
        <taxon>Eukaryota</taxon>
        <taxon>Fungi</taxon>
        <taxon>Dikarya</taxon>
        <taxon>Ascomycota</taxon>
        <taxon>Pezizomycotina</taxon>
        <taxon>Dothideomycetes</taxon>
        <taxon>Pleosporomycetidae</taxon>
        <taxon>Pleosporales</taxon>
        <taxon>Massarineae</taxon>
        <taxon>Periconiaceae</taxon>
        <taxon>Periconia</taxon>
    </lineage>
</organism>
<reference evidence="18" key="1">
    <citation type="submission" date="2023-01" db="EMBL/GenBank/DDBJ databases">
        <authorList>
            <person name="Van Ghelder C."/>
            <person name="Rancurel C."/>
        </authorList>
    </citation>
    <scope>NUCLEOTIDE SEQUENCE</scope>
    <source>
        <strain evidence="18">CNCM I-4278</strain>
    </source>
</reference>
<evidence type="ECO:0000256" key="6">
    <source>
        <dbReference type="ARBA" id="ARBA00022622"/>
    </source>
</evidence>
<keyword evidence="6" id="KW-0325">Glycoprotein</keyword>
<dbReference type="PANTHER" id="PTHR33048:SF160">
    <property type="entry name" value="SAT4 FAMILY MEMBRANE PROTEIN"/>
    <property type="match status" value="1"/>
</dbReference>
<dbReference type="SMART" id="SM00747">
    <property type="entry name" value="CFEM"/>
    <property type="match status" value="1"/>
</dbReference>
<evidence type="ECO:0000256" key="15">
    <source>
        <dbReference type="SAM" id="Phobius"/>
    </source>
</evidence>
<feature type="signal peptide" evidence="16">
    <location>
        <begin position="1"/>
        <end position="18"/>
    </location>
</feature>